<dbReference type="Gene3D" id="3.60.15.10">
    <property type="entry name" value="Ribonuclease Z/Hydroxyacylglutathione hydrolase-like"/>
    <property type="match status" value="1"/>
</dbReference>
<feature type="transmembrane region" description="Helical" evidence="7">
    <location>
        <begin position="606"/>
        <end position="630"/>
    </location>
</feature>
<dbReference type="Pfam" id="PF00753">
    <property type="entry name" value="Lactamase_B"/>
    <property type="match status" value="1"/>
</dbReference>
<feature type="transmembrane region" description="Helical" evidence="7">
    <location>
        <begin position="166"/>
        <end position="194"/>
    </location>
</feature>
<dbReference type="SUPFAM" id="SSF56281">
    <property type="entry name" value="Metallo-hydrolase/oxidoreductase"/>
    <property type="match status" value="1"/>
</dbReference>
<dbReference type="Pfam" id="PF03772">
    <property type="entry name" value="Competence"/>
    <property type="match status" value="1"/>
</dbReference>
<dbReference type="InterPro" id="IPR035681">
    <property type="entry name" value="ComA-like_MBL"/>
</dbReference>
<reference evidence="10" key="1">
    <citation type="journal article" date="2019" name="Int. J. Syst. Evol. Microbiol.">
        <title>The Global Catalogue of Microorganisms (GCM) 10K type strain sequencing project: providing services to taxonomists for standard genome sequencing and annotation.</title>
        <authorList>
            <consortium name="The Broad Institute Genomics Platform"/>
            <consortium name="The Broad Institute Genome Sequencing Center for Infectious Disease"/>
            <person name="Wu L."/>
            <person name="Ma J."/>
        </authorList>
    </citation>
    <scope>NUCLEOTIDE SEQUENCE [LARGE SCALE GENOMIC DNA]</scope>
    <source>
        <strain evidence="10">JCM 17938</strain>
    </source>
</reference>
<gene>
    <name evidence="9" type="ORF">GCM10023195_61010</name>
</gene>
<feature type="compositionally biased region" description="Gly residues" evidence="6">
    <location>
        <begin position="82"/>
        <end position="94"/>
    </location>
</feature>
<dbReference type="Proteomes" id="UP001500212">
    <property type="component" value="Unassembled WGS sequence"/>
</dbReference>
<dbReference type="InterPro" id="IPR004477">
    <property type="entry name" value="ComEC_N"/>
</dbReference>
<evidence type="ECO:0000256" key="3">
    <source>
        <dbReference type="ARBA" id="ARBA00022692"/>
    </source>
</evidence>
<dbReference type="SMART" id="SM00849">
    <property type="entry name" value="Lactamase_B"/>
    <property type="match status" value="1"/>
</dbReference>
<evidence type="ECO:0000256" key="4">
    <source>
        <dbReference type="ARBA" id="ARBA00022989"/>
    </source>
</evidence>
<name>A0ABP8TT55_9ACTN</name>
<feature type="transmembrane region" description="Helical" evidence="7">
    <location>
        <begin position="521"/>
        <end position="537"/>
    </location>
</feature>
<evidence type="ECO:0000313" key="10">
    <source>
        <dbReference type="Proteomes" id="UP001500212"/>
    </source>
</evidence>
<dbReference type="InterPro" id="IPR036866">
    <property type="entry name" value="RibonucZ/Hydroxyglut_hydro"/>
</dbReference>
<feature type="transmembrane region" description="Helical" evidence="7">
    <location>
        <begin position="669"/>
        <end position="689"/>
    </location>
</feature>
<dbReference type="InterPro" id="IPR052159">
    <property type="entry name" value="Competence_DNA_uptake"/>
</dbReference>
<keyword evidence="2" id="KW-1003">Cell membrane</keyword>
<feature type="domain" description="Metallo-beta-lactamase" evidence="8">
    <location>
        <begin position="766"/>
        <end position="957"/>
    </location>
</feature>
<feature type="transmembrane region" description="Helical" evidence="7">
    <location>
        <begin position="566"/>
        <end position="585"/>
    </location>
</feature>
<keyword evidence="10" id="KW-1185">Reference proteome</keyword>
<organism evidence="9 10">
    <name type="scientific">Actinoallomurus liliacearum</name>
    <dbReference type="NCBI Taxonomy" id="1080073"/>
    <lineage>
        <taxon>Bacteria</taxon>
        <taxon>Bacillati</taxon>
        <taxon>Actinomycetota</taxon>
        <taxon>Actinomycetes</taxon>
        <taxon>Streptosporangiales</taxon>
        <taxon>Thermomonosporaceae</taxon>
        <taxon>Actinoallomurus</taxon>
    </lineage>
</organism>
<dbReference type="EMBL" id="BAABHJ010000023">
    <property type="protein sequence ID" value="GAA4614016.1"/>
    <property type="molecule type" value="Genomic_DNA"/>
</dbReference>
<feature type="region of interest" description="Disordered" evidence="6">
    <location>
        <begin position="1"/>
        <end position="153"/>
    </location>
</feature>
<evidence type="ECO:0000313" key="9">
    <source>
        <dbReference type="EMBL" id="GAA4614016.1"/>
    </source>
</evidence>
<evidence type="ECO:0000256" key="6">
    <source>
        <dbReference type="SAM" id="MobiDB-lite"/>
    </source>
</evidence>
<feature type="transmembrane region" description="Helical" evidence="7">
    <location>
        <begin position="642"/>
        <end position="662"/>
    </location>
</feature>
<comment type="caution">
    <text evidence="9">The sequence shown here is derived from an EMBL/GenBank/DDBJ whole genome shotgun (WGS) entry which is preliminary data.</text>
</comment>
<evidence type="ECO:0000256" key="5">
    <source>
        <dbReference type="ARBA" id="ARBA00023136"/>
    </source>
</evidence>
<proteinExistence type="predicted"/>
<feature type="transmembrane region" description="Helical" evidence="7">
    <location>
        <begin position="701"/>
        <end position="723"/>
    </location>
</feature>
<feature type="compositionally biased region" description="Gly residues" evidence="6">
    <location>
        <begin position="64"/>
        <end position="75"/>
    </location>
</feature>
<dbReference type="InterPro" id="IPR001279">
    <property type="entry name" value="Metallo-B-lactamas"/>
</dbReference>
<protein>
    <recommendedName>
        <fullName evidence="8">Metallo-beta-lactamase domain-containing protein</fullName>
    </recommendedName>
</protein>
<feature type="transmembrane region" description="Helical" evidence="7">
    <location>
        <begin position="496"/>
        <end position="515"/>
    </location>
</feature>
<evidence type="ECO:0000256" key="2">
    <source>
        <dbReference type="ARBA" id="ARBA00022475"/>
    </source>
</evidence>
<keyword evidence="3 7" id="KW-0812">Transmembrane</keyword>
<feature type="compositionally biased region" description="Basic and acidic residues" evidence="6">
    <location>
        <begin position="108"/>
        <end position="126"/>
    </location>
</feature>
<keyword evidence="5 7" id="KW-0472">Membrane</keyword>
<keyword evidence="4 7" id="KW-1133">Transmembrane helix</keyword>
<dbReference type="PANTHER" id="PTHR30619">
    <property type="entry name" value="DNA INTERNALIZATION/COMPETENCE PROTEIN COMEC/REC2"/>
    <property type="match status" value="1"/>
</dbReference>
<evidence type="ECO:0000256" key="1">
    <source>
        <dbReference type="ARBA" id="ARBA00004651"/>
    </source>
</evidence>
<evidence type="ECO:0000259" key="8">
    <source>
        <dbReference type="SMART" id="SM00849"/>
    </source>
</evidence>
<dbReference type="CDD" id="cd07731">
    <property type="entry name" value="ComA-like_MBL-fold"/>
    <property type="match status" value="1"/>
</dbReference>
<accession>A0ABP8TT55</accession>
<feature type="transmembrane region" description="Helical" evidence="7">
    <location>
        <begin position="730"/>
        <end position="752"/>
    </location>
</feature>
<feature type="compositionally biased region" description="Gly residues" evidence="6">
    <location>
        <begin position="35"/>
        <end position="45"/>
    </location>
</feature>
<evidence type="ECO:0000256" key="7">
    <source>
        <dbReference type="SAM" id="Phobius"/>
    </source>
</evidence>
<dbReference type="NCBIfam" id="TIGR00360">
    <property type="entry name" value="ComEC_N-term"/>
    <property type="match status" value="1"/>
</dbReference>
<comment type="subcellular location">
    <subcellularLocation>
        <location evidence="1">Cell membrane</location>
        <topology evidence="1">Multi-pass membrane protein</topology>
    </subcellularLocation>
</comment>
<sequence length="1006" mass="103129">MSTDDEPTDEAATAGPTGEVSADGRPRGEVSAGGPRIGEGSGCGPTGEVSADGRLTGEVSAGGPRIGDGFAGGSTGEVWAGGRPGEGVSAGGPPVGEVFASGPTAEASPERPMGEVSEGRLTKEVSADVLSGEASGHGPLGGEPEPDLSTGGGHDLRLAAPAVGAWSAALVLLGLGTAVAYVTATVSTIGAIFLGARTVRERMTDDADLTAVSERPAEGLGARRTRISAAGQVPAVRWMSVERRFRGVRWVPVGRWMAAVRWFSELRRAPTECRARVARRVLAGTLACVAASAVGVGLRLTAVGSGPMRALAVRGATVRLGAVVTGDPAVLKAGQTRRRDTVLVPARVEEVEFALGTTRRRRVRVPVLLLADDPAWRPLVPSQRVRLTARLVTPRHGELLAAVGLVRGPPALVGRPSLLQRWASTIRSRLRAAASRLPADQRGVLPGLVDGDTSLLAPELADAFEAAGLTHLMAVSGENLSLLIGAVLMAGRFTGLGRRAVPLLAGLAVFGFVLVARPSPSVLRAAVMGSVALLAVVTGRERRGVPALCAAILVLVLLDPELARSYGFALSALATAGILVLGPPWRRCLTRWLPRSVPGRLLRRMVGALAEPLAVSTAAHVACAPVLVLLDGEVSLVAVPANLLAAPAVGPATLLGVLAAAVAPGSLPLARLIVLPAGLAVGWITGVARLCARAPYAAIDWPAGAIGAALLTAALLIGALVLRRPGARRVAAAAAVGAAVVVIGGHACAPGWPPRGWLFVTCDVGQGDGLVLAAGPGRAVVVDTGPDPHSIDRCLRALRIRAVPLLVLTHPHADHVGGVPGVLRGRAVGTVLISPDSEGEERRLLVGRRVVTAGIGDVWSAGSLTLRVLGPLTTLPVSTRDPGTEVNNASVVLFAQWPGLTVLLGGDVEVEAQQTLLAAGLPHADVLKVPHHGSSHQDSDFLAAVHARIAVTSVGAHNDYGHPAPSTMSLLARLQLRAYRTDRDGDVAVIQSRNGPAVVTRRVGHR</sequence>
<dbReference type="PANTHER" id="PTHR30619:SF1">
    <property type="entry name" value="RECOMBINATION PROTEIN 2"/>
    <property type="match status" value="1"/>
</dbReference>